<dbReference type="InterPro" id="IPR026466">
    <property type="entry name" value="Fim_isopep_form_D2_dom"/>
</dbReference>
<dbReference type="EMBL" id="PJVH01000043">
    <property type="protein sequence ID" value="RXU85406.1"/>
    <property type="molecule type" value="Genomic_DNA"/>
</dbReference>
<keyword evidence="2" id="KW-0812">Transmembrane</keyword>
<feature type="compositionally biased region" description="Basic and acidic residues" evidence="1">
    <location>
        <begin position="509"/>
        <end position="526"/>
    </location>
</feature>
<dbReference type="AlphaFoldDB" id="A0AB37VRB7"/>
<protein>
    <submittedName>
        <fullName evidence="4">Fimbrial isopeptide formation D2 domain-containing protein</fullName>
    </submittedName>
</protein>
<feature type="transmembrane region" description="Helical" evidence="2">
    <location>
        <begin position="679"/>
        <end position="700"/>
    </location>
</feature>
<evidence type="ECO:0000259" key="3">
    <source>
        <dbReference type="Pfam" id="PF17998"/>
    </source>
</evidence>
<comment type="caution">
    <text evidence="4">The sequence shown here is derived from an EMBL/GenBank/DDBJ whole genome shotgun (WGS) entry which is preliminary data.</text>
</comment>
<dbReference type="NCBIfam" id="TIGR04226">
    <property type="entry name" value="RrgB_K2N_iso_D2"/>
    <property type="match status" value="2"/>
</dbReference>
<reference evidence="4 5" key="1">
    <citation type="submission" date="2017-12" db="EMBL/GenBank/DDBJ databases">
        <title>A pool of 800 enterococci isolated from chicken carcass rinse samples from New Zealand.</title>
        <authorList>
            <person name="Zhang J."/>
            <person name="Rogers L."/>
            <person name="Midwinter A."/>
            <person name="French N."/>
        </authorList>
    </citation>
    <scope>NUCLEOTIDE SEQUENCE [LARGE SCALE GENOMIC DNA]</scope>
    <source>
        <strain evidence="4 5">EN697</strain>
    </source>
</reference>
<name>A0AB37VRB7_ENTFC</name>
<dbReference type="Pfam" id="PF17998">
    <property type="entry name" value="AgI_II_C2"/>
    <property type="match status" value="2"/>
</dbReference>
<keyword evidence="2" id="KW-0472">Membrane</keyword>
<proteinExistence type="predicted"/>
<feature type="domain" description="Adhesin isopeptide-forming adherence" evidence="3">
    <location>
        <begin position="507"/>
        <end position="659"/>
    </location>
</feature>
<feature type="region of interest" description="Disordered" evidence="1">
    <location>
        <begin position="507"/>
        <end position="533"/>
    </location>
</feature>
<evidence type="ECO:0000313" key="4">
    <source>
        <dbReference type="EMBL" id="RXU85406.1"/>
    </source>
</evidence>
<evidence type="ECO:0000256" key="2">
    <source>
        <dbReference type="SAM" id="Phobius"/>
    </source>
</evidence>
<sequence length="703" mass="78526">MEGIMENKIHCTTGRVFTLVLFLFLLLFARGTAVQALEKVDPSQIKENNNLVLYHDSDSLRNIEVTGINGFKILDEYSTKKQKVLAWPKVKDLKSTSKIVAHYQKVGTYLGKEIDCDVTFSNFVAHAGVNQDGLAKTINGKKYYNYLLFDKNIYRGFFMQSINVMNAKLEFKYAGTKTKVALSEPQPEIQSKMRSMRAAGIDLNDTFLSIYSLNGQYQQRVSWYNDNNESVGERNIDMREFVGYEKMDRLPYFVTTDTACAEYKAPALSTNNLTPKVVGGRAEKSYSSNDHFTDVVGADTYHRSGVTYTLQGASPTFMIGANTNSMMFSFDTALLWTPQPSKPTKEVFNKANTEEAAHNIDKKVIPQGSDVYYHIHQKFDALTVNTMNKYKSFKITDTFDNKNFDMVSDGKKYDGALWYVEANGTWKKADTGGKLTVSGNTVTYTASDSFLANAANYGRDYILQLHMRAKNDAKGIAPNVATVTFNNDPNKGTQKTNTVENYFSLKPNKKVEQDGKDVDGRNDGKKGTPTAPLNAGSEVQYLVTQKWHTKGVDIALDHYKQFSIQDPVEARLTYKEGSARVIDMSTGKDITSEGTLTYDSHSRTLKWEASADFLNNNLLDGREIQLIFTAKTPLNEELDIDNQAKVSVESIEKATNVVTIGVKPNLPQIIVPKTGSNHLVITVIGSILFLTLASLGYVVLKLK</sequence>
<gene>
    <name evidence="4" type="ORF">CYQ77_11115</name>
</gene>
<dbReference type="Proteomes" id="UP000289562">
    <property type="component" value="Unassembled WGS sequence"/>
</dbReference>
<organism evidence="4 5">
    <name type="scientific">Enterococcus faecium</name>
    <name type="common">Streptococcus faecium</name>
    <dbReference type="NCBI Taxonomy" id="1352"/>
    <lineage>
        <taxon>Bacteria</taxon>
        <taxon>Bacillati</taxon>
        <taxon>Bacillota</taxon>
        <taxon>Bacilli</taxon>
        <taxon>Lactobacillales</taxon>
        <taxon>Enterococcaceae</taxon>
        <taxon>Enterococcus</taxon>
    </lineage>
</organism>
<keyword evidence="2" id="KW-1133">Transmembrane helix</keyword>
<dbReference type="Gene3D" id="2.60.40.740">
    <property type="match status" value="2"/>
</dbReference>
<dbReference type="InterPro" id="IPR026345">
    <property type="entry name" value="Adh_isopep-form_adh_dom"/>
</dbReference>
<evidence type="ECO:0000256" key="1">
    <source>
        <dbReference type="SAM" id="MobiDB-lite"/>
    </source>
</evidence>
<feature type="domain" description="Adhesin isopeptide-forming adherence" evidence="3">
    <location>
        <begin position="349"/>
        <end position="501"/>
    </location>
</feature>
<accession>A0AB37VRB7</accession>
<evidence type="ECO:0000313" key="5">
    <source>
        <dbReference type="Proteomes" id="UP000289562"/>
    </source>
</evidence>